<feature type="transmembrane region" description="Helical" evidence="1">
    <location>
        <begin position="126"/>
        <end position="145"/>
    </location>
</feature>
<feature type="transmembrane region" description="Helical" evidence="1">
    <location>
        <begin position="103"/>
        <end position="120"/>
    </location>
</feature>
<dbReference type="OrthoDB" id="207378at2759"/>
<dbReference type="PANTHER" id="PTHR11161:SF70">
    <property type="entry name" value="ACYLTRANSFERASE 3 DOMAIN-CONTAINING PROTEIN"/>
    <property type="match status" value="1"/>
</dbReference>
<feature type="transmembrane region" description="Helical" evidence="1">
    <location>
        <begin position="248"/>
        <end position="271"/>
    </location>
</feature>
<dbReference type="WBParaSite" id="ASIM_0001666801-mRNA-1">
    <property type="protein sequence ID" value="ASIM_0001666801-mRNA-1"/>
    <property type="gene ID" value="ASIM_0001666801"/>
</dbReference>
<dbReference type="Proteomes" id="UP000267096">
    <property type="component" value="Unassembled WGS sequence"/>
</dbReference>
<evidence type="ECO:0000313" key="3">
    <source>
        <dbReference type="Proteomes" id="UP000267096"/>
    </source>
</evidence>
<keyword evidence="1" id="KW-1133">Transmembrane helix</keyword>
<proteinExistence type="predicted"/>
<protein>
    <submittedName>
        <fullName evidence="4">Acyl_transf_3 domain-containing protein</fullName>
    </submittedName>
</protein>
<organism evidence="4">
    <name type="scientific">Anisakis simplex</name>
    <name type="common">Herring worm</name>
    <dbReference type="NCBI Taxonomy" id="6269"/>
    <lineage>
        <taxon>Eukaryota</taxon>
        <taxon>Metazoa</taxon>
        <taxon>Ecdysozoa</taxon>
        <taxon>Nematoda</taxon>
        <taxon>Chromadorea</taxon>
        <taxon>Rhabditida</taxon>
        <taxon>Spirurina</taxon>
        <taxon>Ascaridomorpha</taxon>
        <taxon>Ascaridoidea</taxon>
        <taxon>Anisakidae</taxon>
        <taxon>Anisakis</taxon>
        <taxon>Anisakis simplex complex</taxon>
    </lineage>
</organism>
<dbReference type="AlphaFoldDB" id="A0A0M3K6S7"/>
<accession>A0A0M3K6S7</accession>
<reference evidence="2 3" key="2">
    <citation type="submission" date="2018-11" db="EMBL/GenBank/DDBJ databases">
        <authorList>
            <consortium name="Pathogen Informatics"/>
        </authorList>
    </citation>
    <scope>NUCLEOTIDE SEQUENCE [LARGE SCALE GENOMIC DNA]</scope>
</reference>
<dbReference type="EMBL" id="UYRR01032786">
    <property type="protein sequence ID" value="VDK56794.1"/>
    <property type="molecule type" value="Genomic_DNA"/>
</dbReference>
<evidence type="ECO:0000313" key="4">
    <source>
        <dbReference type="WBParaSite" id="ASIM_0001666801-mRNA-1"/>
    </source>
</evidence>
<dbReference type="InterPro" id="IPR052728">
    <property type="entry name" value="O2_lipid_transport_reg"/>
</dbReference>
<evidence type="ECO:0000313" key="2">
    <source>
        <dbReference type="EMBL" id="VDK56794.1"/>
    </source>
</evidence>
<feature type="transmembrane region" description="Helical" evidence="1">
    <location>
        <begin position="20"/>
        <end position="38"/>
    </location>
</feature>
<feature type="transmembrane region" description="Helical" evidence="1">
    <location>
        <begin position="44"/>
        <end position="63"/>
    </location>
</feature>
<reference evidence="4" key="1">
    <citation type="submission" date="2017-02" db="UniProtKB">
        <authorList>
            <consortium name="WormBaseParasite"/>
        </authorList>
    </citation>
    <scope>IDENTIFICATION</scope>
</reference>
<feature type="transmembrane region" description="Helical" evidence="1">
    <location>
        <begin position="178"/>
        <end position="198"/>
    </location>
</feature>
<keyword evidence="1" id="KW-0472">Membrane</keyword>
<name>A0A0M3K6S7_ANISI</name>
<keyword evidence="3" id="KW-1185">Reference proteome</keyword>
<keyword evidence="1" id="KW-0812">Transmembrane</keyword>
<gene>
    <name evidence="2" type="ORF">ASIM_LOCUS16075</name>
</gene>
<sequence length="494" mass="56352">MQSNNIFSQKDSQKNRFLPCRYIGTEFIFFLITPIFLLSLKRSFSLGLLISIACIFASVALNLKTSIDYNFPPTQMLWTKPAIFNQDFMQHHRLVYIKPQYRIGPYLIGLLLGYILTLPCQRNQKYTKKFICIGWTLAVVFASGIKNIRKNSFASDGRLPLCLHCHLCQHNQKYTKKFICIGWTLAVVFALSSLFGLYPALQGWKWPMYHLIYGATHRLLWALAMGWIIYACHNRIGGLVDTILSSRIFLPFAGLGYSVGLPVLFLTGFILHFTNVFGFILGEEYFINSYAVGEQQSYLNRDRSRWVCHYRFMECIHAAGESEAVASEYPMIFCSGRIQTNGTIGGICLPSPCTNDRDELLRVWNEKAKGGKDIEVEDVECTISRYEKQWYEIMSCVLEFSSNKVLMCVVAFATIYHIQRGDQANSLFLRLFLAFSAKSSIQSITSFPKDENATIKCIVGLRVLATIWVIAGHTSIFIEVIHDIIQESVYAQPQ</sequence>
<dbReference type="PANTHER" id="PTHR11161">
    <property type="entry name" value="O-ACYLTRANSFERASE"/>
    <property type="match status" value="1"/>
</dbReference>
<feature type="transmembrane region" description="Helical" evidence="1">
    <location>
        <begin position="218"/>
        <end position="236"/>
    </location>
</feature>
<evidence type="ECO:0000256" key="1">
    <source>
        <dbReference type="SAM" id="Phobius"/>
    </source>
</evidence>